<evidence type="ECO:0000313" key="4">
    <source>
        <dbReference type="Proteomes" id="UP000618382"/>
    </source>
</evidence>
<dbReference type="EMBL" id="BONN01000004">
    <property type="protein sequence ID" value="GIG32813.1"/>
    <property type="molecule type" value="Genomic_DNA"/>
</dbReference>
<proteinExistence type="predicted"/>
<comment type="caution">
    <text evidence="2">The sequence shown here is derived from an EMBL/GenBank/DDBJ whole genome shotgun (WGS) entry which is preliminary data.</text>
</comment>
<gene>
    <name evidence="2" type="ORF">BKA21_001845</name>
    <name evidence="1" type="ORF">Col01nite_19720</name>
</gene>
<dbReference type="AlphaFoldDB" id="A0A7Y9FHZ8"/>
<evidence type="ECO:0000313" key="1">
    <source>
        <dbReference type="EMBL" id="GIG32813.1"/>
    </source>
</evidence>
<reference evidence="1 4" key="2">
    <citation type="submission" date="2021-01" db="EMBL/GenBank/DDBJ databases">
        <title>Whole genome shotgun sequence of Cellulomonas oligotrophica NBRC 109435.</title>
        <authorList>
            <person name="Komaki H."/>
            <person name="Tamura T."/>
        </authorList>
    </citation>
    <scope>NUCLEOTIDE SEQUENCE [LARGE SCALE GENOMIC DNA]</scope>
    <source>
        <strain evidence="1 4">NBRC 109435</strain>
    </source>
</reference>
<organism evidence="2 3">
    <name type="scientific">Cellulomonas oligotrophica</name>
    <dbReference type="NCBI Taxonomy" id="931536"/>
    <lineage>
        <taxon>Bacteria</taxon>
        <taxon>Bacillati</taxon>
        <taxon>Actinomycetota</taxon>
        <taxon>Actinomycetes</taxon>
        <taxon>Micrococcales</taxon>
        <taxon>Cellulomonadaceae</taxon>
        <taxon>Cellulomonas</taxon>
    </lineage>
</organism>
<evidence type="ECO:0000313" key="2">
    <source>
        <dbReference type="EMBL" id="NYD86296.1"/>
    </source>
</evidence>
<protein>
    <submittedName>
        <fullName evidence="2">Uncharacterized protein</fullName>
    </submittedName>
</protein>
<dbReference type="Proteomes" id="UP000618382">
    <property type="component" value="Unassembled WGS sequence"/>
</dbReference>
<keyword evidence="4" id="KW-1185">Reference proteome</keyword>
<dbReference type="EMBL" id="JACCBK010000001">
    <property type="protein sequence ID" value="NYD86296.1"/>
    <property type="molecule type" value="Genomic_DNA"/>
</dbReference>
<dbReference type="Proteomes" id="UP000577956">
    <property type="component" value="Unassembled WGS sequence"/>
</dbReference>
<accession>A0A7Y9FHZ8</accession>
<evidence type="ECO:0000313" key="3">
    <source>
        <dbReference type="Proteomes" id="UP000577956"/>
    </source>
</evidence>
<sequence>MGVSLHWSASRGHALSSAEEAQLRGVVAAHNASFAYDAQTLQIDPPQQDGPVLQGSTQLPSADPFATFLGLAHWCHALTDMRRALPDAVWEAHVDGEPVPWDDAEGYGWPEQRDPALMAEMQQLMRR</sequence>
<dbReference type="RefSeq" id="WP_140457951.1">
    <property type="nucleotide sequence ID" value="NZ_BAABFI010000001.1"/>
</dbReference>
<name>A0A7Y9FHZ8_9CELL</name>
<reference evidence="2 3" key="1">
    <citation type="submission" date="2020-07" db="EMBL/GenBank/DDBJ databases">
        <title>Sequencing the genomes of 1000 actinobacteria strains.</title>
        <authorList>
            <person name="Klenk H.-P."/>
        </authorList>
    </citation>
    <scope>NUCLEOTIDE SEQUENCE [LARGE SCALE GENOMIC DNA]</scope>
    <source>
        <strain evidence="2 3">DSM 24482</strain>
    </source>
</reference>